<accession>A0A9P6A958</accession>
<proteinExistence type="predicted"/>
<comment type="caution">
    <text evidence="2">The sequence shown here is derived from an EMBL/GenBank/DDBJ whole genome shotgun (WGS) entry which is preliminary data.</text>
</comment>
<evidence type="ECO:0000313" key="2">
    <source>
        <dbReference type="EMBL" id="KAF9501478.1"/>
    </source>
</evidence>
<gene>
    <name evidence="2" type="ORF">BDN71DRAFT_708427</name>
</gene>
<dbReference type="AlphaFoldDB" id="A0A9P6A958"/>
<protein>
    <submittedName>
        <fullName evidence="2">Uncharacterized protein</fullName>
    </submittedName>
</protein>
<dbReference type="EMBL" id="MU154523">
    <property type="protein sequence ID" value="KAF9501478.1"/>
    <property type="molecule type" value="Genomic_DNA"/>
</dbReference>
<name>A0A9P6A958_PLEER</name>
<dbReference type="Proteomes" id="UP000807025">
    <property type="component" value="Unassembled WGS sequence"/>
</dbReference>
<evidence type="ECO:0000256" key="1">
    <source>
        <dbReference type="SAM" id="SignalP"/>
    </source>
</evidence>
<keyword evidence="1" id="KW-0732">Signal</keyword>
<organism evidence="2 3">
    <name type="scientific">Pleurotus eryngii</name>
    <name type="common">Boletus of the steppes</name>
    <dbReference type="NCBI Taxonomy" id="5323"/>
    <lineage>
        <taxon>Eukaryota</taxon>
        <taxon>Fungi</taxon>
        <taxon>Dikarya</taxon>
        <taxon>Basidiomycota</taxon>
        <taxon>Agaricomycotina</taxon>
        <taxon>Agaricomycetes</taxon>
        <taxon>Agaricomycetidae</taxon>
        <taxon>Agaricales</taxon>
        <taxon>Pleurotineae</taxon>
        <taxon>Pleurotaceae</taxon>
        <taxon>Pleurotus</taxon>
    </lineage>
</organism>
<feature type="signal peptide" evidence="1">
    <location>
        <begin position="1"/>
        <end position="23"/>
    </location>
</feature>
<evidence type="ECO:0000313" key="3">
    <source>
        <dbReference type="Proteomes" id="UP000807025"/>
    </source>
</evidence>
<sequence length="218" mass="24394">MTGRISSHAFLVITRIRLAGLASERTVEHPRCQRLTICIPPPPPPRCASCRMREHCSRCRKICKTQCHFRCSITPLSTCGCRARTAPSRYGFRRLVLVLVFVLDSALLGNALVCGYHQHQVSLQECTGDNGITNESCLGCLARRHLHVRELRERETALELEPSPSRGFPRLTPQFSRLVVSHAQAFKATLALRRRGKAARSPARGCTSLRSLNEVQAR</sequence>
<keyword evidence="3" id="KW-1185">Reference proteome</keyword>
<feature type="chain" id="PRO_5040273265" evidence="1">
    <location>
        <begin position="24"/>
        <end position="218"/>
    </location>
</feature>
<reference evidence="2" key="1">
    <citation type="submission" date="2020-11" db="EMBL/GenBank/DDBJ databases">
        <authorList>
            <consortium name="DOE Joint Genome Institute"/>
            <person name="Ahrendt S."/>
            <person name="Riley R."/>
            <person name="Andreopoulos W."/>
            <person name="Labutti K."/>
            <person name="Pangilinan J."/>
            <person name="Ruiz-Duenas F.J."/>
            <person name="Barrasa J.M."/>
            <person name="Sanchez-Garcia M."/>
            <person name="Camarero S."/>
            <person name="Miyauchi S."/>
            <person name="Serrano A."/>
            <person name="Linde D."/>
            <person name="Babiker R."/>
            <person name="Drula E."/>
            <person name="Ayuso-Fernandez I."/>
            <person name="Pacheco R."/>
            <person name="Padilla G."/>
            <person name="Ferreira P."/>
            <person name="Barriuso J."/>
            <person name="Kellner H."/>
            <person name="Castanera R."/>
            <person name="Alfaro M."/>
            <person name="Ramirez L."/>
            <person name="Pisabarro A.G."/>
            <person name="Kuo A."/>
            <person name="Tritt A."/>
            <person name="Lipzen A."/>
            <person name="He G."/>
            <person name="Yan M."/>
            <person name="Ng V."/>
            <person name="Cullen D."/>
            <person name="Martin F."/>
            <person name="Rosso M.-N."/>
            <person name="Henrissat B."/>
            <person name="Hibbett D."/>
            <person name="Martinez A.T."/>
            <person name="Grigoriev I.V."/>
        </authorList>
    </citation>
    <scope>NUCLEOTIDE SEQUENCE</scope>
    <source>
        <strain evidence="2">ATCC 90797</strain>
    </source>
</reference>